<dbReference type="PANTHER" id="PTHR11088">
    <property type="entry name" value="TRNA DIMETHYLALLYLTRANSFERASE"/>
    <property type="match status" value="1"/>
</dbReference>
<name>A0A501X158_9RHOB</name>
<dbReference type="EMBL" id="VFRP01000002">
    <property type="protein sequence ID" value="TPE53146.1"/>
    <property type="molecule type" value="Genomic_DNA"/>
</dbReference>
<dbReference type="InterPro" id="IPR027417">
    <property type="entry name" value="P-loop_NTPase"/>
</dbReference>
<dbReference type="GO" id="GO:0052381">
    <property type="term" value="F:tRNA dimethylallyltransferase activity"/>
    <property type="evidence" value="ECO:0007669"/>
    <property type="project" value="UniProtKB-UniRule"/>
</dbReference>
<evidence type="ECO:0000256" key="3">
    <source>
        <dbReference type="ARBA" id="ARBA00005842"/>
    </source>
</evidence>
<comment type="cofactor">
    <cofactor evidence="1 10">
        <name>Mg(2+)</name>
        <dbReference type="ChEBI" id="CHEBI:18420"/>
    </cofactor>
</comment>
<evidence type="ECO:0000256" key="13">
    <source>
        <dbReference type="RuleBase" id="RU003785"/>
    </source>
</evidence>
<comment type="function">
    <text evidence="2 10 12">Catalyzes the transfer of a dimethylallyl group onto the adenine at position 37 in tRNAs that read codons beginning with uridine, leading to the formation of N6-(dimethylallyl)adenosine (i(6)A).</text>
</comment>
<dbReference type="InterPro" id="IPR018022">
    <property type="entry name" value="IPT"/>
</dbReference>
<dbReference type="Pfam" id="PF01715">
    <property type="entry name" value="IPPT"/>
    <property type="match status" value="1"/>
</dbReference>
<comment type="subunit">
    <text evidence="10">Monomer.</text>
</comment>
<dbReference type="OrthoDB" id="9776390at2"/>
<dbReference type="InterPro" id="IPR039657">
    <property type="entry name" value="Dimethylallyltransferase"/>
</dbReference>
<evidence type="ECO:0000256" key="12">
    <source>
        <dbReference type="RuleBase" id="RU003784"/>
    </source>
</evidence>
<dbReference type="AlphaFoldDB" id="A0A501X158"/>
<evidence type="ECO:0000256" key="6">
    <source>
        <dbReference type="ARBA" id="ARBA00022741"/>
    </source>
</evidence>
<accession>A0A501X158</accession>
<feature type="binding site" evidence="10">
    <location>
        <begin position="17"/>
        <end position="22"/>
    </location>
    <ligand>
        <name>substrate</name>
    </ligand>
</feature>
<evidence type="ECO:0000256" key="8">
    <source>
        <dbReference type="ARBA" id="ARBA00022842"/>
    </source>
</evidence>
<feature type="site" description="Interaction with substrate tRNA" evidence="10">
    <location>
        <position position="125"/>
    </location>
</feature>
<dbReference type="GO" id="GO:0005524">
    <property type="term" value="F:ATP binding"/>
    <property type="evidence" value="ECO:0007669"/>
    <property type="project" value="UniProtKB-UniRule"/>
</dbReference>
<keyword evidence="8 10" id="KW-0460">Magnesium</keyword>
<keyword evidence="6 10" id="KW-0547">Nucleotide-binding</keyword>
<dbReference type="GO" id="GO:0006400">
    <property type="term" value="P:tRNA modification"/>
    <property type="evidence" value="ECO:0007669"/>
    <property type="project" value="TreeGrafter"/>
</dbReference>
<evidence type="ECO:0000313" key="15">
    <source>
        <dbReference type="Proteomes" id="UP000319255"/>
    </source>
</evidence>
<organism evidence="14 15">
    <name type="scientific">Amaricoccus solimangrovi</name>
    <dbReference type="NCBI Taxonomy" id="2589815"/>
    <lineage>
        <taxon>Bacteria</taxon>
        <taxon>Pseudomonadati</taxon>
        <taxon>Pseudomonadota</taxon>
        <taxon>Alphaproteobacteria</taxon>
        <taxon>Rhodobacterales</taxon>
        <taxon>Paracoccaceae</taxon>
        <taxon>Amaricoccus</taxon>
    </lineage>
</organism>
<dbReference type="PANTHER" id="PTHR11088:SF60">
    <property type="entry name" value="TRNA DIMETHYLALLYLTRANSFERASE"/>
    <property type="match status" value="1"/>
</dbReference>
<protein>
    <recommendedName>
        <fullName evidence="10">tRNA dimethylallyltransferase</fullName>
        <ecNumber evidence="10">2.5.1.75</ecNumber>
    </recommendedName>
    <alternativeName>
        <fullName evidence="10">Dimethylallyl diphosphate:tRNA dimethylallyltransferase</fullName>
        <shortName evidence="10">DMAPP:tRNA dimethylallyltransferase</shortName>
        <shortName evidence="10">DMATase</shortName>
    </alternativeName>
    <alternativeName>
        <fullName evidence="10">Isopentenyl-diphosphate:tRNA isopentenyltransferase</fullName>
        <shortName evidence="10">IPP transferase</shortName>
        <shortName evidence="10">IPPT</shortName>
        <shortName evidence="10">IPTase</shortName>
    </alternativeName>
</protein>
<evidence type="ECO:0000256" key="9">
    <source>
        <dbReference type="ARBA" id="ARBA00049563"/>
    </source>
</evidence>
<evidence type="ECO:0000256" key="10">
    <source>
        <dbReference type="HAMAP-Rule" id="MF_00185"/>
    </source>
</evidence>
<comment type="similarity">
    <text evidence="3 10 13">Belongs to the IPP transferase family.</text>
</comment>
<evidence type="ECO:0000256" key="5">
    <source>
        <dbReference type="ARBA" id="ARBA00022694"/>
    </source>
</evidence>
<comment type="catalytic activity">
    <reaction evidence="9 10 11">
        <text>adenosine(37) in tRNA + dimethylallyl diphosphate = N(6)-dimethylallyladenosine(37) in tRNA + diphosphate</text>
        <dbReference type="Rhea" id="RHEA:26482"/>
        <dbReference type="Rhea" id="RHEA-COMP:10162"/>
        <dbReference type="Rhea" id="RHEA-COMP:10375"/>
        <dbReference type="ChEBI" id="CHEBI:33019"/>
        <dbReference type="ChEBI" id="CHEBI:57623"/>
        <dbReference type="ChEBI" id="CHEBI:74411"/>
        <dbReference type="ChEBI" id="CHEBI:74415"/>
        <dbReference type="EC" id="2.5.1.75"/>
    </reaction>
</comment>
<reference evidence="14 15" key="1">
    <citation type="submission" date="2019-06" db="EMBL/GenBank/DDBJ databases">
        <title>A novel bacterium of genus Amaricoccus, isolated from marine sediment.</title>
        <authorList>
            <person name="Huang H."/>
            <person name="Mo K."/>
            <person name="Hu Y."/>
        </authorList>
    </citation>
    <scope>NUCLEOTIDE SEQUENCE [LARGE SCALE GENOMIC DNA]</scope>
    <source>
        <strain evidence="14 15">HB172011</strain>
    </source>
</reference>
<comment type="caution">
    <text evidence="10">Lacks conserved residue(s) required for the propagation of feature annotation.</text>
</comment>
<dbReference type="Gene3D" id="3.40.50.300">
    <property type="entry name" value="P-loop containing nucleotide triphosphate hydrolases"/>
    <property type="match status" value="1"/>
</dbReference>
<dbReference type="HAMAP" id="MF_00185">
    <property type="entry name" value="IPP_trans"/>
    <property type="match status" value="1"/>
</dbReference>
<evidence type="ECO:0000256" key="2">
    <source>
        <dbReference type="ARBA" id="ARBA00003213"/>
    </source>
</evidence>
<sequence>MSPVPDRLSPVLIAGPTASGKSELALRLAERLGGVVVNADAAQVYDCWRVLTARPSPEDLARAPHLLYGHVPGATRYSVGAWLRDLAPLLADPPGRLIITGGTGLYLSALTEGLAEIPPIPERIRALSQQRIDAGAVADLLADLAREDPETHSRIDRANPARIQRAWEVLRATGRGIGAWHRDTAAPLLDPAACVRIVLMPERSLLGKRIEHRFHLMLEQGALEEARDFAARGLDPALPAARVLGAPDLLAHLRGEVTLTEATASAVIGTRQFAKRQRSWFRGRMADWRWIDPLAEDPLAAICKCI</sequence>
<evidence type="ECO:0000256" key="7">
    <source>
        <dbReference type="ARBA" id="ARBA00022840"/>
    </source>
</evidence>
<gene>
    <name evidence="10 14" type="primary">miaA</name>
    <name evidence="14" type="ORF">FJM51_03740</name>
</gene>
<dbReference type="Gene3D" id="1.10.20.140">
    <property type="match status" value="1"/>
</dbReference>
<evidence type="ECO:0000256" key="4">
    <source>
        <dbReference type="ARBA" id="ARBA00022679"/>
    </source>
</evidence>
<keyword evidence="15" id="KW-1185">Reference proteome</keyword>
<evidence type="ECO:0000256" key="1">
    <source>
        <dbReference type="ARBA" id="ARBA00001946"/>
    </source>
</evidence>
<feature type="site" description="Interaction with substrate tRNA" evidence="10">
    <location>
        <position position="103"/>
    </location>
</feature>
<feature type="binding site" evidence="10">
    <location>
        <begin position="15"/>
        <end position="22"/>
    </location>
    <ligand>
        <name>ATP</name>
        <dbReference type="ChEBI" id="CHEBI:30616"/>
    </ligand>
</feature>
<dbReference type="EC" id="2.5.1.75" evidence="10"/>
<dbReference type="NCBIfam" id="TIGR00174">
    <property type="entry name" value="miaA"/>
    <property type="match status" value="1"/>
</dbReference>
<evidence type="ECO:0000256" key="11">
    <source>
        <dbReference type="RuleBase" id="RU003783"/>
    </source>
</evidence>
<keyword evidence="4 10" id="KW-0808">Transferase</keyword>
<evidence type="ECO:0000313" key="14">
    <source>
        <dbReference type="EMBL" id="TPE53146.1"/>
    </source>
</evidence>
<dbReference type="SUPFAM" id="SSF52540">
    <property type="entry name" value="P-loop containing nucleoside triphosphate hydrolases"/>
    <property type="match status" value="1"/>
</dbReference>
<proteinExistence type="inferred from homology"/>
<comment type="caution">
    <text evidence="14">The sequence shown here is derived from an EMBL/GenBank/DDBJ whole genome shotgun (WGS) entry which is preliminary data.</text>
</comment>
<keyword evidence="5 10" id="KW-0819">tRNA processing</keyword>
<keyword evidence="7 10" id="KW-0067">ATP-binding</keyword>
<dbReference type="Proteomes" id="UP000319255">
    <property type="component" value="Unassembled WGS sequence"/>
</dbReference>